<protein>
    <submittedName>
        <fullName evidence="4">Uncharacterized protein</fullName>
    </submittedName>
</protein>
<evidence type="ECO:0000256" key="2">
    <source>
        <dbReference type="SAM" id="Phobius"/>
    </source>
</evidence>
<proteinExistence type="predicted"/>
<keyword evidence="2" id="KW-0472">Membrane</keyword>
<dbReference type="EMBL" id="FUKQ01000012">
    <property type="protein sequence ID" value="SJN24046.1"/>
    <property type="molecule type" value="Genomic_DNA"/>
</dbReference>
<organism evidence="4 5">
    <name type="scientific">Luteococcus japonicus LSP_Lj1</name>
    <dbReference type="NCBI Taxonomy" id="1255658"/>
    <lineage>
        <taxon>Bacteria</taxon>
        <taxon>Bacillati</taxon>
        <taxon>Actinomycetota</taxon>
        <taxon>Actinomycetes</taxon>
        <taxon>Propionibacteriales</taxon>
        <taxon>Propionibacteriaceae</taxon>
        <taxon>Luteococcus</taxon>
    </lineage>
</organism>
<evidence type="ECO:0000313" key="4">
    <source>
        <dbReference type="EMBL" id="SJN24046.1"/>
    </source>
</evidence>
<feature type="region of interest" description="Disordered" evidence="1">
    <location>
        <begin position="155"/>
        <end position="174"/>
    </location>
</feature>
<keyword evidence="2" id="KW-0812">Transmembrane</keyword>
<feature type="transmembrane region" description="Helical" evidence="2">
    <location>
        <begin position="182"/>
        <end position="201"/>
    </location>
</feature>
<feature type="chain" id="PRO_5010330840" evidence="3">
    <location>
        <begin position="28"/>
        <end position="206"/>
    </location>
</feature>
<name>A0A1R4IW11_9ACTN</name>
<dbReference type="Proteomes" id="UP000188342">
    <property type="component" value="Unassembled WGS sequence"/>
</dbReference>
<feature type="signal peptide" evidence="3">
    <location>
        <begin position="1"/>
        <end position="27"/>
    </location>
</feature>
<dbReference type="OrthoDB" id="4401005at2"/>
<evidence type="ECO:0000256" key="3">
    <source>
        <dbReference type="SAM" id="SignalP"/>
    </source>
</evidence>
<keyword evidence="3" id="KW-0732">Signal</keyword>
<dbReference type="AlphaFoldDB" id="A0A1R4IW11"/>
<accession>A0A1R4IW11</accession>
<evidence type="ECO:0000256" key="1">
    <source>
        <dbReference type="SAM" id="MobiDB-lite"/>
    </source>
</evidence>
<dbReference type="RefSeq" id="WP_094763913.1">
    <property type="nucleotide sequence ID" value="NZ_FUKQ01000012.1"/>
</dbReference>
<evidence type="ECO:0000313" key="5">
    <source>
        <dbReference type="Proteomes" id="UP000188342"/>
    </source>
</evidence>
<dbReference type="STRING" id="1255658.FM114_04100"/>
<sequence>MPTTSAKLLASAAAALTFSLAPGAALAADAAPARVMPADAVSDCSSQGKVWLVVQDSKGKALVDKCVETAATGSELLTKADVKTTLDPKTKMICTMEGEPAACPTKFDGNYWHYYTAAKPGTWAFSQKGADQAKPVAGGAEGWCYGKECTPAKPGTTPAATATPTASAAPAADEKKSNKGTITTVLVAAIVGGLVAAFYVAKRKKS</sequence>
<gene>
    <name evidence="4" type="ORF">FM114_04100</name>
</gene>
<reference evidence="4 5" key="1">
    <citation type="submission" date="2017-02" db="EMBL/GenBank/DDBJ databases">
        <authorList>
            <person name="Peterson S.W."/>
        </authorList>
    </citation>
    <scope>NUCLEOTIDE SEQUENCE [LARGE SCALE GENOMIC DNA]</scope>
    <source>
        <strain evidence="4 5">LSP_Lj1</strain>
    </source>
</reference>
<feature type="compositionally biased region" description="Low complexity" evidence="1">
    <location>
        <begin position="155"/>
        <end position="171"/>
    </location>
</feature>
<keyword evidence="2" id="KW-1133">Transmembrane helix</keyword>
<keyword evidence="5" id="KW-1185">Reference proteome</keyword>